<dbReference type="Pfam" id="PF02632">
    <property type="entry name" value="BioY"/>
    <property type="match status" value="1"/>
</dbReference>
<feature type="transmembrane region" description="Helical" evidence="3">
    <location>
        <begin position="94"/>
        <end position="115"/>
    </location>
</feature>
<feature type="transmembrane region" description="Helical" evidence="3">
    <location>
        <begin position="55"/>
        <end position="82"/>
    </location>
</feature>
<feature type="transmembrane region" description="Helical" evidence="3">
    <location>
        <begin position="21"/>
        <end position="43"/>
    </location>
</feature>
<reference evidence="4 5" key="1">
    <citation type="submission" date="2019-06" db="EMBL/GenBank/DDBJ databases">
        <title>Genome of new Rhodobacteraceae sp. SM1903.</title>
        <authorList>
            <person name="Ren X."/>
        </authorList>
    </citation>
    <scope>NUCLEOTIDE SEQUENCE [LARGE SCALE GENOMIC DNA]</scope>
    <source>
        <strain evidence="4 5">SM1903</strain>
    </source>
</reference>
<dbReference type="GO" id="GO:0005886">
    <property type="term" value="C:plasma membrane"/>
    <property type="evidence" value="ECO:0007669"/>
    <property type="project" value="UniProtKB-SubCell"/>
</dbReference>
<accession>A0A5C5GII2</accession>
<comment type="similarity">
    <text evidence="1 2">Belongs to the BioY family.</text>
</comment>
<keyword evidence="2 3" id="KW-0472">Membrane</keyword>
<dbReference type="InterPro" id="IPR003784">
    <property type="entry name" value="BioY"/>
</dbReference>
<dbReference type="EMBL" id="VFFF01000001">
    <property type="protein sequence ID" value="TNY34320.1"/>
    <property type="molecule type" value="Genomic_DNA"/>
</dbReference>
<dbReference type="PIRSF" id="PIRSF016661">
    <property type="entry name" value="BioY"/>
    <property type="match status" value="1"/>
</dbReference>
<keyword evidence="3" id="KW-1133">Transmembrane helix</keyword>
<proteinExistence type="inferred from homology"/>
<name>A0A5C5GII2_9RHOB</name>
<dbReference type="PANTHER" id="PTHR34295:SF1">
    <property type="entry name" value="BIOTIN TRANSPORTER BIOY"/>
    <property type="match status" value="1"/>
</dbReference>
<keyword evidence="2" id="KW-0813">Transport</keyword>
<dbReference type="AlphaFoldDB" id="A0A5C5GII2"/>
<comment type="subcellular location">
    <subcellularLocation>
        <location evidence="2">Cell membrane</location>
        <topology evidence="2">Multi-pass membrane protein</topology>
    </subcellularLocation>
</comment>
<dbReference type="PANTHER" id="PTHR34295">
    <property type="entry name" value="BIOTIN TRANSPORTER BIOY"/>
    <property type="match status" value="1"/>
</dbReference>
<keyword evidence="5" id="KW-1185">Reference proteome</keyword>
<feature type="transmembrane region" description="Helical" evidence="3">
    <location>
        <begin position="170"/>
        <end position="189"/>
    </location>
</feature>
<dbReference type="GO" id="GO:0015225">
    <property type="term" value="F:biotin transmembrane transporter activity"/>
    <property type="evidence" value="ECO:0007669"/>
    <property type="project" value="UniProtKB-UniRule"/>
</dbReference>
<dbReference type="OrthoDB" id="9803495at2"/>
<gene>
    <name evidence="4" type="ORF">FHY64_04725</name>
</gene>
<evidence type="ECO:0000313" key="4">
    <source>
        <dbReference type="EMBL" id="TNY34320.1"/>
    </source>
</evidence>
<keyword evidence="2" id="KW-1003">Cell membrane</keyword>
<protein>
    <recommendedName>
        <fullName evidence="2">Biotin transporter</fullName>
    </recommendedName>
</protein>
<comment type="caution">
    <text evidence="4">The sequence shown here is derived from an EMBL/GenBank/DDBJ whole genome shotgun (WGS) entry which is preliminary data.</text>
</comment>
<evidence type="ECO:0000313" key="5">
    <source>
        <dbReference type="Proteomes" id="UP000314011"/>
    </source>
</evidence>
<keyword evidence="3" id="KW-0812">Transmembrane</keyword>
<dbReference type="Proteomes" id="UP000314011">
    <property type="component" value="Unassembled WGS sequence"/>
</dbReference>
<feature type="transmembrane region" description="Helical" evidence="3">
    <location>
        <begin position="127"/>
        <end position="150"/>
    </location>
</feature>
<evidence type="ECO:0000256" key="1">
    <source>
        <dbReference type="ARBA" id="ARBA00010692"/>
    </source>
</evidence>
<evidence type="ECO:0000256" key="3">
    <source>
        <dbReference type="SAM" id="Phobius"/>
    </source>
</evidence>
<sequence length="195" mass="20636">MTDKVLADAVWPSEAEGRSKLLRQAALVAGGILFMILASKIRVPMWPVPVTMQTFGALTVGAVLGARLGLVSMFGYLALGALGMQVFTGETAGLGYMVGPTGGYLVGFAFAAWAMGALSRRGWDRSVGGMVGALLIGNAIIYAVGVPWMAYLFAAERGMGWVIEWGFTKFLIGDALKLALAAMILPAAWRFAARR</sequence>
<evidence type="ECO:0000256" key="2">
    <source>
        <dbReference type="PIRNR" id="PIRNR016661"/>
    </source>
</evidence>
<dbReference type="Gene3D" id="1.10.1760.20">
    <property type="match status" value="1"/>
</dbReference>
<organism evidence="4 5">
    <name type="scientific">Pelagovum pacificum</name>
    <dbReference type="NCBI Taxonomy" id="2588711"/>
    <lineage>
        <taxon>Bacteria</taxon>
        <taxon>Pseudomonadati</taxon>
        <taxon>Pseudomonadota</taxon>
        <taxon>Alphaproteobacteria</taxon>
        <taxon>Rhodobacterales</taxon>
        <taxon>Paracoccaceae</taxon>
        <taxon>Pelagovum</taxon>
    </lineage>
</organism>